<dbReference type="Gene3D" id="3.30.930.10">
    <property type="entry name" value="Bira Bifunctional Protein, Domain 2"/>
    <property type="match status" value="1"/>
</dbReference>
<evidence type="ECO:0000259" key="7">
    <source>
        <dbReference type="PROSITE" id="PS51733"/>
    </source>
</evidence>
<evidence type="ECO:0000313" key="9">
    <source>
        <dbReference type="Proteomes" id="UP000267841"/>
    </source>
</evidence>
<evidence type="ECO:0000256" key="4">
    <source>
        <dbReference type="ARBA" id="ARBA00023267"/>
    </source>
</evidence>
<dbReference type="SUPFAM" id="SSF50037">
    <property type="entry name" value="C-terminal domain of transcriptional repressors"/>
    <property type="match status" value="1"/>
</dbReference>
<proteinExistence type="predicted"/>
<dbReference type="Pfam" id="PF02237">
    <property type="entry name" value="BPL_C"/>
    <property type="match status" value="1"/>
</dbReference>
<dbReference type="Pfam" id="PF03099">
    <property type="entry name" value="BPL_LplA_LipB"/>
    <property type="match status" value="1"/>
</dbReference>
<dbReference type="Proteomes" id="UP000267841">
    <property type="component" value="Unassembled WGS sequence"/>
</dbReference>
<dbReference type="InterPro" id="IPR003142">
    <property type="entry name" value="BPL_C"/>
</dbReference>
<evidence type="ECO:0000256" key="5">
    <source>
        <dbReference type="ARBA" id="ARBA00024227"/>
    </source>
</evidence>
<keyword evidence="2" id="KW-0547">Nucleotide-binding</keyword>
<dbReference type="InterPro" id="IPR004143">
    <property type="entry name" value="BPL_LPL_catalytic"/>
</dbReference>
<evidence type="ECO:0000256" key="6">
    <source>
        <dbReference type="ARBA" id="ARBA00047846"/>
    </source>
</evidence>
<evidence type="ECO:0000313" key="8">
    <source>
        <dbReference type="EMBL" id="RLJ71231.1"/>
    </source>
</evidence>
<dbReference type="PROSITE" id="PS51733">
    <property type="entry name" value="BPL_LPL_CATALYTIC"/>
    <property type="match status" value="1"/>
</dbReference>
<dbReference type="InterPro" id="IPR008988">
    <property type="entry name" value="Transcriptional_repressor_C"/>
</dbReference>
<evidence type="ECO:0000256" key="2">
    <source>
        <dbReference type="ARBA" id="ARBA00022741"/>
    </source>
</evidence>
<organism evidence="8 9">
    <name type="scientific">Hydrogenivirga caldilitoris</name>
    <dbReference type="NCBI Taxonomy" id="246264"/>
    <lineage>
        <taxon>Bacteria</taxon>
        <taxon>Pseudomonadati</taxon>
        <taxon>Aquificota</taxon>
        <taxon>Aquificia</taxon>
        <taxon>Aquificales</taxon>
        <taxon>Aquificaceae</taxon>
        <taxon>Hydrogenivirga</taxon>
    </lineage>
</organism>
<keyword evidence="4" id="KW-0092">Biotin</keyword>
<dbReference type="CDD" id="cd16442">
    <property type="entry name" value="BPL"/>
    <property type="match status" value="1"/>
</dbReference>
<dbReference type="NCBIfam" id="TIGR00121">
    <property type="entry name" value="birA_ligase"/>
    <property type="match status" value="1"/>
</dbReference>
<dbReference type="InterPro" id="IPR004408">
    <property type="entry name" value="Biotin_CoA_COase_ligase"/>
</dbReference>
<keyword evidence="1 8" id="KW-0436">Ligase</keyword>
<comment type="caution">
    <text evidence="8">The sequence shown here is derived from an EMBL/GenBank/DDBJ whole genome shotgun (WGS) entry which is preliminary data.</text>
</comment>
<evidence type="ECO:0000256" key="1">
    <source>
        <dbReference type="ARBA" id="ARBA00022598"/>
    </source>
</evidence>
<dbReference type="GO" id="GO:0005524">
    <property type="term" value="F:ATP binding"/>
    <property type="evidence" value="ECO:0007669"/>
    <property type="project" value="UniProtKB-KW"/>
</dbReference>
<dbReference type="PANTHER" id="PTHR12835:SF5">
    <property type="entry name" value="BIOTIN--PROTEIN LIGASE"/>
    <property type="match status" value="1"/>
</dbReference>
<keyword evidence="3" id="KW-0067">ATP-binding</keyword>
<evidence type="ECO:0000256" key="3">
    <source>
        <dbReference type="ARBA" id="ARBA00022840"/>
    </source>
</evidence>
<dbReference type="InterPro" id="IPR045864">
    <property type="entry name" value="aa-tRNA-synth_II/BPL/LPL"/>
</dbReference>
<dbReference type="SUPFAM" id="SSF55681">
    <property type="entry name" value="Class II aaRS and biotin synthetases"/>
    <property type="match status" value="1"/>
</dbReference>
<dbReference type="OrthoDB" id="9807064at2"/>
<dbReference type="Gene3D" id="2.30.30.100">
    <property type="match status" value="1"/>
</dbReference>
<dbReference type="EC" id="6.3.4.15" evidence="5"/>
<dbReference type="EMBL" id="RCCJ01000001">
    <property type="protein sequence ID" value="RLJ71231.1"/>
    <property type="molecule type" value="Genomic_DNA"/>
</dbReference>
<dbReference type="GO" id="GO:0005737">
    <property type="term" value="C:cytoplasm"/>
    <property type="evidence" value="ECO:0007669"/>
    <property type="project" value="TreeGrafter"/>
</dbReference>
<keyword evidence="9" id="KW-1185">Reference proteome</keyword>
<dbReference type="AlphaFoldDB" id="A0A497XSK1"/>
<protein>
    <recommendedName>
        <fullName evidence="5">biotin--[biotin carboxyl-carrier protein] ligase</fullName>
        <ecNumber evidence="5">6.3.4.15</ecNumber>
    </recommendedName>
</protein>
<dbReference type="RefSeq" id="WP_121012292.1">
    <property type="nucleotide sequence ID" value="NZ_RCCJ01000001.1"/>
</dbReference>
<sequence>MFPYLVWLRETDSTQRRLKEGNYPCGTVFVADRQKEGKGRKGRRWESQEGGLYFSFVLCEEDFRDYAQLPLIVGFSVSEYLDSLGIRTAIKWPNDVYSRGRKISGVLVEKSSNKIVVGIGLNVNQDSFPKELENSAISMKLASGKEYDRKRVLTSLLDFLSKNLNDYREKGFTAFKERIEDKLLFKEEEVVILGEEPVVGILVGIDDNGHLLLQTSEGLKSIAAGDLSLRLYR</sequence>
<accession>A0A497XSK1</accession>
<name>A0A497XSK1_9AQUI</name>
<comment type="catalytic activity">
    <reaction evidence="6">
        <text>biotin + L-lysyl-[protein] + ATP = N(6)-biotinyl-L-lysyl-[protein] + AMP + diphosphate + H(+)</text>
        <dbReference type="Rhea" id="RHEA:11756"/>
        <dbReference type="Rhea" id="RHEA-COMP:9752"/>
        <dbReference type="Rhea" id="RHEA-COMP:10505"/>
        <dbReference type="ChEBI" id="CHEBI:15378"/>
        <dbReference type="ChEBI" id="CHEBI:29969"/>
        <dbReference type="ChEBI" id="CHEBI:30616"/>
        <dbReference type="ChEBI" id="CHEBI:33019"/>
        <dbReference type="ChEBI" id="CHEBI:57586"/>
        <dbReference type="ChEBI" id="CHEBI:83144"/>
        <dbReference type="ChEBI" id="CHEBI:456215"/>
        <dbReference type="EC" id="6.3.4.15"/>
    </reaction>
</comment>
<dbReference type="GO" id="GO:0004077">
    <property type="term" value="F:biotin--[biotin carboxyl-carrier protein] ligase activity"/>
    <property type="evidence" value="ECO:0007669"/>
    <property type="project" value="UniProtKB-EC"/>
</dbReference>
<gene>
    <name evidence="8" type="ORF">BCF55_1530</name>
</gene>
<dbReference type="PANTHER" id="PTHR12835">
    <property type="entry name" value="BIOTIN PROTEIN LIGASE"/>
    <property type="match status" value="1"/>
</dbReference>
<reference evidence="8 9" key="1">
    <citation type="submission" date="2018-10" db="EMBL/GenBank/DDBJ databases">
        <title>Genomic Encyclopedia of Archaeal and Bacterial Type Strains, Phase II (KMG-II): from individual species to whole genera.</title>
        <authorList>
            <person name="Goeker M."/>
        </authorList>
    </citation>
    <scope>NUCLEOTIDE SEQUENCE [LARGE SCALE GENOMIC DNA]</scope>
    <source>
        <strain evidence="8 9">DSM 16510</strain>
    </source>
</reference>
<feature type="domain" description="BPL/LPL catalytic" evidence="7">
    <location>
        <begin position="1"/>
        <end position="168"/>
    </location>
</feature>